<dbReference type="GO" id="GO:0008410">
    <property type="term" value="F:CoA-transferase activity"/>
    <property type="evidence" value="ECO:0007669"/>
    <property type="project" value="InterPro"/>
</dbReference>
<name>A0A918XRQ6_9PROT</name>
<evidence type="ECO:0000313" key="3">
    <source>
        <dbReference type="Proteomes" id="UP000630353"/>
    </source>
</evidence>
<dbReference type="AlphaFoldDB" id="A0A918XRQ6"/>
<keyword evidence="3" id="KW-1185">Reference proteome</keyword>
<dbReference type="InterPro" id="IPR004165">
    <property type="entry name" value="CoA_trans_fam_I"/>
</dbReference>
<proteinExistence type="predicted"/>
<accession>A0A918XRQ6</accession>
<dbReference type="InterPro" id="IPR037171">
    <property type="entry name" value="NagB/RpiA_transferase-like"/>
</dbReference>
<dbReference type="NCBIfam" id="TIGR02429">
    <property type="entry name" value="pcaI_scoA_fam"/>
    <property type="match status" value="1"/>
</dbReference>
<comment type="caution">
    <text evidence="2">The sequence shown here is derived from an EMBL/GenBank/DDBJ whole genome shotgun (WGS) entry which is preliminary data.</text>
</comment>
<reference evidence="2" key="2">
    <citation type="submission" date="2020-09" db="EMBL/GenBank/DDBJ databases">
        <authorList>
            <person name="Sun Q."/>
            <person name="Kim S."/>
        </authorList>
    </citation>
    <scope>NUCLEOTIDE SEQUENCE</scope>
    <source>
        <strain evidence="2">KCTC 42651</strain>
    </source>
</reference>
<dbReference type="InterPro" id="IPR012792">
    <property type="entry name" value="3-oxoacid_CoA-transf_A"/>
</dbReference>
<evidence type="ECO:0000313" key="2">
    <source>
        <dbReference type="EMBL" id="GHD50578.1"/>
    </source>
</evidence>
<dbReference type="SUPFAM" id="SSF100950">
    <property type="entry name" value="NagB/RpiA/CoA transferase-like"/>
    <property type="match status" value="1"/>
</dbReference>
<dbReference type="PANTHER" id="PTHR13707">
    <property type="entry name" value="KETOACID-COENZYME A TRANSFERASE"/>
    <property type="match status" value="1"/>
</dbReference>
<dbReference type="Pfam" id="PF01144">
    <property type="entry name" value="CoA_trans"/>
    <property type="match status" value="1"/>
</dbReference>
<sequence length="239" mass="25247">MVSLRFGAELRMAIDKIVPGVAEAVAGIESGMTIMISGFGFAGVPNDLIHGVLDLGVTDLTVISNNAGTGTEGLAALMGSGRVRRIICSYPRSKGSDNFDARYAAGEIELELVPQGTLSERMRAAAAGVGGFYSPTSVGTDLAAGKEVRTIDGRDYVLELPLRADVALVQAQKADRWGNLVYSKAARNFGPVMAMAADLTIVQAKEIVPLGGLDPEAIVTPSVFVDRVVHIDNDREWDI</sequence>
<evidence type="ECO:0000256" key="1">
    <source>
        <dbReference type="ARBA" id="ARBA00022679"/>
    </source>
</evidence>
<dbReference type="Proteomes" id="UP000630353">
    <property type="component" value="Unassembled WGS sequence"/>
</dbReference>
<reference evidence="2" key="1">
    <citation type="journal article" date="2014" name="Int. J. Syst. Evol. Microbiol.">
        <title>Complete genome sequence of Corynebacterium casei LMG S-19264T (=DSM 44701T), isolated from a smear-ripened cheese.</title>
        <authorList>
            <consortium name="US DOE Joint Genome Institute (JGI-PGF)"/>
            <person name="Walter F."/>
            <person name="Albersmeier A."/>
            <person name="Kalinowski J."/>
            <person name="Ruckert C."/>
        </authorList>
    </citation>
    <scope>NUCLEOTIDE SEQUENCE</scope>
    <source>
        <strain evidence="2">KCTC 42651</strain>
    </source>
</reference>
<dbReference type="Gene3D" id="3.40.1080.10">
    <property type="entry name" value="Glutaconate Coenzyme A-transferase"/>
    <property type="match status" value="1"/>
</dbReference>
<keyword evidence="1" id="KW-0808">Transferase</keyword>
<dbReference type="PANTHER" id="PTHR13707:SF60">
    <property type="entry name" value="ACETATE COA-TRANSFERASE SUBUNIT ALPHA"/>
    <property type="match status" value="1"/>
</dbReference>
<organism evidence="2 3">
    <name type="scientific">Thalassobaculum fulvum</name>
    <dbReference type="NCBI Taxonomy" id="1633335"/>
    <lineage>
        <taxon>Bacteria</taxon>
        <taxon>Pseudomonadati</taxon>
        <taxon>Pseudomonadota</taxon>
        <taxon>Alphaproteobacteria</taxon>
        <taxon>Rhodospirillales</taxon>
        <taxon>Thalassobaculaceae</taxon>
        <taxon>Thalassobaculum</taxon>
    </lineage>
</organism>
<gene>
    <name evidence="2" type="primary">catI</name>
    <name evidence="2" type="ORF">GCM10017083_23960</name>
</gene>
<dbReference type="EMBL" id="BMZS01000005">
    <property type="protein sequence ID" value="GHD50578.1"/>
    <property type="molecule type" value="Genomic_DNA"/>
</dbReference>
<dbReference type="SMART" id="SM00882">
    <property type="entry name" value="CoA_trans"/>
    <property type="match status" value="1"/>
</dbReference>
<protein>
    <submittedName>
        <fullName evidence="2">3-oxoadipate CoA-transferase subunit A</fullName>
    </submittedName>
</protein>